<dbReference type="EMBL" id="LGFD01000001">
    <property type="protein sequence ID" value="KUK18703.1"/>
    <property type="molecule type" value="Genomic_DNA"/>
</dbReference>
<keyword evidence="1" id="KW-0472">Membrane</keyword>
<reference evidence="5" key="1">
    <citation type="journal article" date="2015" name="MBio">
        <title>Genome-Resolved Metagenomic Analysis Reveals Roles for Candidate Phyla and Other Microbial Community Members in Biogeochemical Transformations in Oil Reservoirs.</title>
        <authorList>
            <person name="Hu P."/>
            <person name="Tom L."/>
            <person name="Singh A."/>
            <person name="Thomas B.C."/>
            <person name="Baker B.J."/>
            <person name="Piceno Y.M."/>
            <person name="Andersen G.L."/>
            <person name="Banfield J.F."/>
        </authorList>
    </citation>
    <scope>NUCLEOTIDE SEQUENCE [LARGE SCALE GENOMIC DNA]</scope>
</reference>
<dbReference type="InterPro" id="IPR009639">
    <property type="entry name" value="Pept_A24A_C_arc"/>
</dbReference>
<feature type="domain" description="Prepilin type IV endopeptidase peptidase" evidence="2">
    <location>
        <begin position="8"/>
        <end position="127"/>
    </location>
</feature>
<dbReference type="Pfam" id="PF06819">
    <property type="entry name" value="Arc_PepC"/>
    <property type="match status" value="1"/>
</dbReference>
<accession>A0A101ENT2</accession>
<organism evidence="4 5">
    <name type="scientific">Thermococcus sibiricus</name>
    <dbReference type="NCBI Taxonomy" id="172049"/>
    <lineage>
        <taxon>Archaea</taxon>
        <taxon>Methanobacteriati</taxon>
        <taxon>Methanobacteriota</taxon>
        <taxon>Thermococci</taxon>
        <taxon>Thermococcales</taxon>
        <taxon>Thermococcaceae</taxon>
        <taxon>Thermococcus</taxon>
    </lineage>
</organism>
<feature type="transmembrane region" description="Helical" evidence="1">
    <location>
        <begin position="29"/>
        <end position="47"/>
    </location>
</feature>
<feature type="transmembrane region" description="Helical" evidence="1">
    <location>
        <begin position="188"/>
        <end position="215"/>
    </location>
</feature>
<gene>
    <name evidence="4" type="ORF">XD54_0088</name>
</gene>
<dbReference type="Pfam" id="PF01478">
    <property type="entry name" value="Peptidase_A24"/>
    <property type="match status" value="1"/>
</dbReference>
<keyword evidence="1" id="KW-1133">Transmembrane helix</keyword>
<dbReference type="InterPro" id="IPR000045">
    <property type="entry name" value="Prepilin_IV_endopep_pep"/>
</dbReference>
<evidence type="ECO:0000313" key="4">
    <source>
        <dbReference type="EMBL" id="KUK18703.1"/>
    </source>
</evidence>
<proteinExistence type="predicted"/>
<dbReference type="Proteomes" id="UP000053911">
    <property type="component" value="Unassembled WGS sequence"/>
</dbReference>
<protein>
    <submittedName>
        <fullName evidence="4">Archaeal signal peptidase, A24 family</fullName>
    </submittedName>
</protein>
<feature type="transmembrane region" description="Helical" evidence="1">
    <location>
        <begin position="350"/>
        <end position="369"/>
    </location>
</feature>
<dbReference type="PATRIC" id="fig|172049.5.peg.449"/>
<evidence type="ECO:0000259" key="2">
    <source>
        <dbReference type="Pfam" id="PF01478"/>
    </source>
</evidence>
<sequence>MELLLILLGVIMGILTSYTDIKTGFIDDKHVFPIAGLGVLYYLYLGFLIKHNTILALSGIIGLGTGFLLGYLLYMMGGWASGDVVILMGYSALFPYASKYAKIIPPYASKYPLHSLTILLNSILAIFPFIFIYSLAMLLKNKRVDRLKQIFIGKWFRPFEFALWVSGAFVVLRVLQQFSIFGNPLLGFLIWVITIALMVKLGKIGDLIGAGLLIYDIVFNTPQVIYSYLKIAVTFYLFKTFFSLVNIMRVEVLTKKVSVNELKEWDILGEWIYEKDGKIQREREGSFDKLVRALKTLDVNALRVEYDKLIASPTAEGLTKENIEMLKRLVEEGKLEDEFLVRNAMPFAPALFLGFLISVLYGDLFWILLTKTNGL</sequence>
<feature type="transmembrane region" description="Helical" evidence="1">
    <location>
        <begin position="227"/>
        <end position="248"/>
    </location>
</feature>
<dbReference type="GO" id="GO:0004190">
    <property type="term" value="F:aspartic-type endopeptidase activity"/>
    <property type="evidence" value="ECO:0007669"/>
    <property type="project" value="InterPro"/>
</dbReference>
<name>A0A101ENT2_9EURY</name>
<feature type="domain" description="Peptidase A24A-predicted C-terminal archaea" evidence="3">
    <location>
        <begin position="231"/>
        <end position="341"/>
    </location>
</feature>
<evidence type="ECO:0000259" key="3">
    <source>
        <dbReference type="Pfam" id="PF06819"/>
    </source>
</evidence>
<evidence type="ECO:0000313" key="5">
    <source>
        <dbReference type="Proteomes" id="UP000053911"/>
    </source>
</evidence>
<dbReference type="Gene3D" id="1.20.120.1220">
    <property type="match status" value="1"/>
</dbReference>
<dbReference type="AlphaFoldDB" id="A0A101ENT2"/>
<feature type="transmembrane region" description="Helical" evidence="1">
    <location>
        <begin position="118"/>
        <end position="139"/>
    </location>
</feature>
<keyword evidence="1" id="KW-0812">Transmembrane</keyword>
<feature type="transmembrane region" description="Helical" evidence="1">
    <location>
        <begin position="54"/>
        <end position="73"/>
    </location>
</feature>
<comment type="caution">
    <text evidence="4">The sequence shown here is derived from an EMBL/GenBank/DDBJ whole genome shotgun (WGS) entry which is preliminary data.</text>
</comment>
<evidence type="ECO:0000256" key="1">
    <source>
        <dbReference type="SAM" id="Phobius"/>
    </source>
</evidence>
<dbReference type="GO" id="GO:0016020">
    <property type="term" value="C:membrane"/>
    <property type="evidence" value="ECO:0007669"/>
    <property type="project" value="InterPro"/>
</dbReference>
<dbReference type="RefSeq" id="WP_283217188.1">
    <property type="nucleotide sequence ID" value="NZ_LGFD01000001.1"/>
</dbReference>